<keyword evidence="7" id="KW-1185">Reference proteome</keyword>
<dbReference type="InterPro" id="IPR006143">
    <property type="entry name" value="RND_pump_MFP"/>
</dbReference>
<dbReference type="NCBIfam" id="TIGR01730">
    <property type="entry name" value="RND_mfp"/>
    <property type="match status" value="1"/>
</dbReference>
<dbReference type="Gene3D" id="2.40.30.170">
    <property type="match status" value="1"/>
</dbReference>
<evidence type="ECO:0000256" key="4">
    <source>
        <dbReference type="SAM" id="Phobius"/>
    </source>
</evidence>
<dbReference type="Pfam" id="PF25917">
    <property type="entry name" value="BSH_RND"/>
    <property type="match status" value="1"/>
</dbReference>
<evidence type="ECO:0000259" key="5">
    <source>
        <dbReference type="Pfam" id="PF25917"/>
    </source>
</evidence>
<keyword evidence="4" id="KW-1133">Transmembrane helix</keyword>
<dbReference type="PANTHER" id="PTHR30469:SF12">
    <property type="entry name" value="MULTIDRUG RESISTANCE PROTEIN MDTA"/>
    <property type="match status" value="1"/>
</dbReference>
<evidence type="ECO:0000256" key="2">
    <source>
        <dbReference type="SAM" id="Coils"/>
    </source>
</evidence>
<accession>A0ABW5BNB8</accession>
<comment type="caution">
    <text evidence="6">The sequence shown here is derived from an EMBL/GenBank/DDBJ whole genome shotgun (WGS) entry which is preliminary data.</text>
</comment>
<evidence type="ECO:0000313" key="6">
    <source>
        <dbReference type="EMBL" id="MFD2207397.1"/>
    </source>
</evidence>
<dbReference type="PANTHER" id="PTHR30469">
    <property type="entry name" value="MULTIDRUG RESISTANCE PROTEIN MDTA"/>
    <property type="match status" value="1"/>
</dbReference>
<feature type="transmembrane region" description="Helical" evidence="4">
    <location>
        <begin position="20"/>
        <end position="37"/>
    </location>
</feature>
<feature type="coiled-coil region" evidence="2">
    <location>
        <begin position="170"/>
        <end position="197"/>
    </location>
</feature>
<dbReference type="EMBL" id="JBHUII010000011">
    <property type="protein sequence ID" value="MFD2207397.1"/>
    <property type="molecule type" value="Genomic_DNA"/>
</dbReference>
<keyword evidence="4" id="KW-0812">Transmembrane</keyword>
<reference evidence="7" key="1">
    <citation type="journal article" date="2019" name="Int. J. Syst. Evol. Microbiol.">
        <title>The Global Catalogue of Microorganisms (GCM) 10K type strain sequencing project: providing services to taxonomists for standard genome sequencing and annotation.</title>
        <authorList>
            <consortium name="The Broad Institute Genomics Platform"/>
            <consortium name="The Broad Institute Genome Sequencing Center for Infectious Disease"/>
            <person name="Wu L."/>
            <person name="Ma J."/>
        </authorList>
    </citation>
    <scope>NUCLEOTIDE SEQUENCE [LARGE SCALE GENOMIC DNA]</scope>
    <source>
        <strain evidence="7">CGMCC 4.7192</strain>
    </source>
</reference>
<feature type="compositionally biased region" description="Polar residues" evidence="3">
    <location>
        <begin position="413"/>
        <end position="422"/>
    </location>
</feature>
<dbReference type="RefSeq" id="WP_380253973.1">
    <property type="nucleotide sequence ID" value="NZ_JBHUII010000011.1"/>
</dbReference>
<dbReference type="InterPro" id="IPR058625">
    <property type="entry name" value="MdtA-like_BSH"/>
</dbReference>
<dbReference type="Proteomes" id="UP001597294">
    <property type="component" value="Unassembled WGS sequence"/>
</dbReference>
<name>A0ABW5BNB8_9PROT</name>
<proteinExistence type="inferred from homology"/>
<dbReference type="Gene3D" id="1.10.287.470">
    <property type="entry name" value="Helix hairpin bin"/>
    <property type="match status" value="1"/>
</dbReference>
<gene>
    <name evidence="6" type="ORF">ACFSKO_17360</name>
</gene>
<dbReference type="Gene3D" id="2.40.50.100">
    <property type="match status" value="1"/>
</dbReference>
<feature type="region of interest" description="Disordered" evidence="3">
    <location>
        <begin position="410"/>
        <end position="446"/>
    </location>
</feature>
<keyword evidence="4" id="KW-0472">Membrane</keyword>
<feature type="domain" description="Multidrug resistance protein MdtA-like barrel-sandwich hybrid" evidence="5">
    <location>
        <begin position="81"/>
        <end position="220"/>
    </location>
</feature>
<keyword evidence="2" id="KW-0175">Coiled coil</keyword>
<protein>
    <submittedName>
        <fullName evidence="6">Efflux RND transporter periplasmic adaptor subunit</fullName>
    </submittedName>
</protein>
<dbReference type="SUPFAM" id="SSF111369">
    <property type="entry name" value="HlyD-like secretion proteins"/>
    <property type="match status" value="1"/>
</dbReference>
<comment type="similarity">
    <text evidence="1">Belongs to the membrane fusion protein (MFP) (TC 8.A.1) family.</text>
</comment>
<organism evidence="6 7">
    <name type="scientific">Kiloniella antarctica</name>
    <dbReference type="NCBI Taxonomy" id="1550907"/>
    <lineage>
        <taxon>Bacteria</taxon>
        <taxon>Pseudomonadati</taxon>
        <taxon>Pseudomonadota</taxon>
        <taxon>Alphaproteobacteria</taxon>
        <taxon>Rhodospirillales</taxon>
        <taxon>Kiloniellaceae</taxon>
        <taxon>Kiloniella</taxon>
    </lineage>
</organism>
<sequence>MKNKTADQNHTHKLKNVLRIAIPIFMVSLATIVLTSIEGNDTADLNDTTVYPVTPLLPTMELSSKIANISIHTQGVIEPINKIKIITQVSGIIIKTPENLKSGNHFYKDDFLFQIDPRDYKLSLTKAQAEVASAEQKLIREKAESKLAKADWVKYGQGEPSALTLRLPQMREAEAKLDAARAELQKAQLDLARTTYRAPFDGFIKSVSLETGQFVSSNTSVMDIFSDQQFEIRLPISRKQLEYLPLSNDGNIEGMVSFTDPQRGNDKKWFGKIRRLEKELLKDTNQYVLVAEVLNFDAPSNSPDALLSGTFLHAEITSKNITNLYKIPRSALYLNDSILTVDKLDVVTKNKVNILKKHNNYIYITANISPITRIITKPPEIFIEGMKIRTNSGGATDMLLSIKSLDKRDLHSSDQTSDQNITKGRPVENAPYQATASTQDKAIINE</sequence>
<evidence type="ECO:0000256" key="3">
    <source>
        <dbReference type="SAM" id="MobiDB-lite"/>
    </source>
</evidence>
<evidence type="ECO:0000256" key="1">
    <source>
        <dbReference type="ARBA" id="ARBA00009477"/>
    </source>
</evidence>
<evidence type="ECO:0000313" key="7">
    <source>
        <dbReference type="Proteomes" id="UP001597294"/>
    </source>
</evidence>